<evidence type="ECO:0000256" key="1">
    <source>
        <dbReference type="SAM" id="MobiDB-lite"/>
    </source>
</evidence>
<dbReference type="HOGENOM" id="CLU_020672_0_0_10"/>
<proteinExistence type="predicted"/>
<dbReference type="STRING" id="649761.HMPREF0973_01738"/>
<sequence length="785" mass="89083">MTQNIALNTSRNGNKGVVRTMTIEDYDRLIREPWLKELISEIRTLPAGDKRADALKAQLPWRCPHYTAFGDNHRRQANLLPEAFTFQTTFDVDDASVVEEAITAARELDTKPGRWRSKLLHMEYSARKKLHIDFRLPLGMTVEEAQQAYGEAIGVPYDKSCITPERFIYVTSIDDEIYRSKEWYQPLNDDDREMYVAAFRGRGLTDDGRMLAYQVPTAEATHTPKEETTHTQPTTCTEKQLRIFDLSREAAGLKDVDINRIGSRHTSLQAILSVAASRLMSEEELLAVVQQRMPEYAQEQDCRQLIHDFYAKYHDDSKIFNATVQRINALAEQEAGEGVSNLETAVTSGFMGDQPFSIPTPKAKPQYVADIENAILRLPALKATLAGVPEGMKIPVLCAVMPLAAAYADSVTVEYCDGKRMQLGLMSVIVGPQASGKSACKEALDTWLERMNEDDAKARKQEDEWKEKRRNRKANEKAPEDPRVMIRNVPVTISCSTLLKRMKYAQGHTLFSFGEELDTLRKTNGAGSWSQKYDIYRLAFDNGRWGQDYNSDQAESGVVDVAYNWTILGTYGALAKCFQGDNVENGLSSRIIFSEMPDNAFAPMPRFRGMIDRDSAAIREAVEKLCAANGFLDTPRLRKRIANWVEEKRLEASRTWDIVKDTYRKRAAVIGFRCGVIYRLIVGKESKACLDFAVAMAEYVLQAQMQIFGKPLLTQMGKTMEGNERRSRNKNILEELPQIFTLDDLNRLKPENTNIGTLRVMIHRWKTDGWIEKVKEGKWKKIATV</sequence>
<accession>C9MQ39</accession>
<comment type="caution">
    <text evidence="2">The sequence shown here is derived from an EMBL/GenBank/DDBJ whole genome shotgun (WGS) entry which is preliminary data.</text>
</comment>
<name>C9MQ39_9BACT</name>
<keyword evidence="3" id="KW-1185">Reference proteome</keyword>
<evidence type="ECO:0000313" key="3">
    <source>
        <dbReference type="Proteomes" id="UP000003327"/>
    </source>
</evidence>
<dbReference type="Pfam" id="PF13148">
    <property type="entry name" value="DUF3987"/>
    <property type="match status" value="1"/>
</dbReference>
<gene>
    <name evidence="2" type="ORF">HMPREF0973_01738</name>
</gene>
<dbReference type="eggNOG" id="COG0237">
    <property type="taxonomic scope" value="Bacteria"/>
</dbReference>
<reference evidence="2 3" key="1">
    <citation type="submission" date="2009-09" db="EMBL/GenBank/DDBJ databases">
        <authorList>
            <person name="Weinstock G."/>
            <person name="Sodergren E."/>
            <person name="Clifton S."/>
            <person name="Fulton L."/>
            <person name="Fulton B."/>
            <person name="Courtney L."/>
            <person name="Fronick C."/>
            <person name="Harrison M."/>
            <person name="Strong C."/>
            <person name="Farmer C."/>
            <person name="Delahaunty K."/>
            <person name="Markovic C."/>
            <person name="Hall O."/>
            <person name="Minx P."/>
            <person name="Tomlinson C."/>
            <person name="Mitreva M."/>
            <person name="Nelson J."/>
            <person name="Hou S."/>
            <person name="Wollam A."/>
            <person name="Pepin K.H."/>
            <person name="Johnson M."/>
            <person name="Bhonagiri V."/>
            <person name="Nash W.E."/>
            <person name="Warren W."/>
            <person name="Chinwalla A."/>
            <person name="Mardis E.R."/>
            <person name="Wilson R.K."/>
        </authorList>
    </citation>
    <scope>NUCLEOTIDE SEQUENCE [LARGE SCALE GENOMIC DNA]</scope>
    <source>
        <strain evidence="2 3">F0319</strain>
    </source>
</reference>
<organism evidence="2 3">
    <name type="scientific">Prevotella veroralis F0319</name>
    <dbReference type="NCBI Taxonomy" id="649761"/>
    <lineage>
        <taxon>Bacteria</taxon>
        <taxon>Pseudomonadati</taxon>
        <taxon>Bacteroidota</taxon>
        <taxon>Bacteroidia</taxon>
        <taxon>Bacteroidales</taxon>
        <taxon>Prevotellaceae</taxon>
        <taxon>Prevotella</taxon>
    </lineage>
</organism>
<protein>
    <recommendedName>
        <fullName evidence="4">VirE N-terminal domain protein</fullName>
    </recommendedName>
</protein>
<evidence type="ECO:0008006" key="4">
    <source>
        <dbReference type="Google" id="ProtNLM"/>
    </source>
</evidence>
<dbReference type="Proteomes" id="UP000003327">
    <property type="component" value="Unassembled WGS sequence"/>
</dbReference>
<dbReference type="InterPro" id="IPR025048">
    <property type="entry name" value="DUF3987"/>
</dbReference>
<dbReference type="EMBL" id="ACVA01000039">
    <property type="protein sequence ID" value="EEX18358.1"/>
    <property type="molecule type" value="Genomic_DNA"/>
</dbReference>
<evidence type="ECO:0000313" key="2">
    <source>
        <dbReference type="EMBL" id="EEX18358.1"/>
    </source>
</evidence>
<feature type="region of interest" description="Disordered" evidence="1">
    <location>
        <begin position="455"/>
        <end position="481"/>
    </location>
</feature>
<dbReference type="AlphaFoldDB" id="C9MQ39"/>
<dbReference type="RefSeq" id="WP_004383407.1">
    <property type="nucleotide sequence ID" value="NZ_GG698714.1"/>
</dbReference>